<dbReference type="GO" id="GO:0004503">
    <property type="term" value="F:tyrosinase activity"/>
    <property type="evidence" value="ECO:0007669"/>
    <property type="project" value="UniProtKB-EC"/>
</dbReference>
<feature type="signal peptide" evidence="12">
    <location>
        <begin position="1"/>
        <end position="31"/>
    </location>
</feature>
<evidence type="ECO:0000313" key="16">
    <source>
        <dbReference type="Proteomes" id="UP001152607"/>
    </source>
</evidence>
<accession>A0A9W4XKP6</accession>
<evidence type="ECO:0000256" key="4">
    <source>
        <dbReference type="ARBA" id="ARBA00022723"/>
    </source>
</evidence>
<evidence type="ECO:0000256" key="12">
    <source>
        <dbReference type="SAM" id="SignalP"/>
    </source>
</evidence>
<reference evidence="15" key="1">
    <citation type="submission" date="2023-01" db="EMBL/GenBank/DDBJ databases">
        <authorList>
            <person name="Van Ghelder C."/>
            <person name="Rancurel C."/>
        </authorList>
    </citation>
    <scope>NUCLEOTIDE SEQUENCE</scope>
    <source>
        <strain evidence="15">CNCM I-4278</strain>
    </source>
</reference>
<dbReference type="EMBL" id="CAOQHR010000005">
    <property type="protein sequence ID" value="CAI6335178.1"/>
    <property type="molecule type" value="Genomic_DNA"/>
</dbReference>
<sequence length="692" mass="78203">MNNRGIRTFNPNHRTGGHWILLLLFSTVFDCLLVASSPKSSSEWRHSTRSSPSLDARQYKGLFSVLGIAGLEEQDGTAHPRLEIRELEKEKTLWSVFILGLQRFQNASQSDTLSYFQIAGEYKKVLELVLTRLSAGIHGRPWVAWDNVEGNPNSLQHGYCQHSSALFPSWHRPYLALFEVLHPSLNHLLCLLTNKIQEMLYLNARQVISEFPAGTLKDDYIAALHELRLPYWDWAAIPPVGEGSLPHSLQQPTLTIDVPGGPTEIANPLYSFTFHSIPDWEAEDDERWKMWQRTLRHPTTLDSNAVSQNAKIAGMLDGNRPSMQTRVFGLLALQHDYLPMSNKLQPGDSLESIHGTIHDMVGGDGHMLWLQYSAYDPIFWLHHTNVDRLIAIWQELNRESWLATDSTNEEASFAISSGTVVNGKTPLKPFRKSDSRNDFWTSEDVRDWRVFGYTYNDVQNLTDQDTLISRVNTLYGPEATPRSYKPSTVDYFNQTYGPSPPPPSVPAPPPYLTSPDIKTTAAHTNPPKLRKLMMRKHMKRSIELTNALSFTHRRQYTIHVSLYASSIKGSLKFYFFLADPVSTNVDSWVEEAGFVGFSSILATTSSSTVSDDDDSDSGYDGKSSGGKMYGDRDKKKANTIVPLTAALEGKIREGELQGLEEDDVRGFLGRRLRWRVVIVSFSIFSPLLKWEV</sequence>
<dbReference type="GO" id="GO:0046872">
    <property type="term" value="F:metal ion binding"/>
    <property type="evidence" value="ECO:0007669"/>
    <property type="project" value="UniProtKB-KW"/>
</dbReference>
<dbReference type="Pfam" id="PF18132">
    <property type="entry name" value="Tyrosinase_C"/>
    <property type="match status" value="1"/>
</dbReference>
<dbReference type="PANTHER" id="PTHR11474">
    <property type="entry name" value="TYROSINASE FAMILY MEMBER"/>
    <property type="match status" value="1"/>
</dbReference>
<keyword evidence="5" id="KW-0560">Oxidoreductase</keyword>
<comment type="catalytic activity">
    <reaction evidence="10">
        <text>L-tyrosine + O2 = L-dopaquinone + H2O</text>
        <dbReference type="Rhea" id="RHEA:18117"/>
        <dbReference type="ChEBI" id="CHEBI:15377"/>
        <dbReference type="ChEBI" id="CHEBI:15379"/>
        <dbReference type="ChEBI" id="CHEBI:57924"/>
        <dbReference type="ChEBI" id="CHEBI:58315"/>
        <dbReference type="EC" id="1.14.18.1"/>
    </reaction>
</comment>
<dbReference type="SUPFAM" id="SSF48056">
    <property type="entry name" value="Di-copper centre-containing domain"/>
    <property type="match status" value="1"/>
</dbReference>
<dbReference type="InterPro" id="IPR041640">
    <property type="entry name" value="Tyrosinase_C"/>
</dbReference>
<dbReference type="PRINTS" id="PR00092">
    <property type="entry name" value="TYROSINASE"/>
</dbReference>
<feature type="region of interest" description="Disordered" evidence="11">
    <location>
        <begin position="605"/>
        <end position="631"/>
    </location>
</feature>
<dbReference type="PROSITE" id="PS00498">
    <property type="entry name" value="TYROSINASE_2"/>
    <property type="match status" value="1"/>
</dbReference>
<dbReference type="Pfam" id="PF00264">
    <property type="entry name" value="Tyrosinase"/>
    <property type="match status" value="1"/>
</dbReference>
<dbReference type="InterPro" id="IPR050316">
    <property type="entry name" value="Tyrosinase/Hemocyanin"/>
</dbReference>
<evidence type="ECO:0000256" key="6">
    <source>
        <dbReference type="ARBA" id="ARBA00023008"/>
    </source>
</evidence>
<evidence type="ECO:0000256" key="2">
    <source>
        <dbReference type="ARBA" id="ARBA00009928"/>
    </source>
</evidence>
<evidence type="ECO:0000256" key="5">
    <source>
        <dbReference type="ARBA" id="ARBA00023002"/>
    </source>
</evidence>
<evidence type="ECO:0000313" key="15">
    <source>
        <dbReference type="EMBL" id="CAI6335178.1"/>
    </source>
</evidence>
<feature type="chain" id="PRO_5040847787" description="tyrosinase" evidence="12">
    <location>
        <begin position="32"/>
        <end position="692"/>
    </location>
</feature>
<keyword evidence="16" id="KW-1185">Reference proteome</keyword>
<keyword evidence="4" id="KW-0479">Metal-binding</keyword>
<evidence type="ECO:0000256" key="11">
    <source>
        <dbReference type="SAM" id="MobiDB-lite"/>
    </source>
</evidence>
<evidence type="ECO:0000256" key="1">
    <source>
        <dbReference type="ARBA" id="ARBA00001973"/>
    </source>
</evidence>
<comment type="similarity">
    <text evidence="2">Belongs to the tyrosinase family.</text>
</comment>
<keyword evidence="7" id="KW-0503">Monooxygenase</keyword>
<evidence type="ECO:0000259" key="14">
    <source>
        <dbReference type="PROSITE" id="PS00498"/>
    </source>
</evidence>
<keyword evidence="8" id="KW-0470">Melanin biosynthesis</keyword>
<evidence type="ECO:0000256" key="3">
    <source>
        <dbReference type="ARBA" id="ARBA00011906"/>
    </source>
</evidence>
<dbReference type="EC" id="1.14.18.1" evidence="3"/>
<evidence type="ECO:0000256" key="7">
    <source>
        <dbReference type="ARBA" id="ARBA00023033"/>
    </source>
</evidence>
<keyword evidence="12" id="KW-0732">Signal</keyword>
<feature type="domain" description="Tyrosinase copper-binding" evidence="14">
    <location>
        <begin position="376"/>
        <end position="387"/>
    </location>
</feature>
<evidence type="ECO:0000256" key="8">
    <source>
        <dbReference type="ARBA" id="ARBA00023101"/>
    </source>
</evidence>
<keyword evidence="6" id="KW-0186">Copper</keyword>
<dbReference type="Gene3D" id="1.10.1280.10">
    <property type="entry name" value="Di-copper center containing domain from catechol oxidase"/>
    <property type="match status" value="1"/>
</dbReference>
<organism evidence="15 16">
    <name type="scientific">Periconia digitata</name>
    <dbReference type="NCBI Taxonomy" id="1303443"/>
    <lineage>
        <taxon>Eukaryota</taxon>
        <taxon>Fungi</taxon>
        <taxon>Dikarya</taxon>
        <taxon>Ascomycota</taxon>
        <taxon>Pezizomycotina</taxon>
        <taxon>Dothideomycetes</taxon>
        <taxon>Pleosporomycetidae</taxon>
        <taxon>Pleosporales</taxon>
        <taxon>Massarineae</taxon>
        <taxon>Periconiaceae</taxon>
        <taxon>Periconia</taxon>
    </lineage>
</organism>
<evidence type="ECO:0000256" key="10">
    <source>
        <dbReference type="ARBA" id="ARBA00048881"/>
    </source>
</evidence>
<comment type="catalytic activity">
    <reaction evidence="9">
        <text>2 L-dopa + O2 = 2 L-dopaquinone + 2 H2O</text>
        <dbReference type="Rhea" id="RHEA:34287"/>
        <dbReference type="ChEBI" id="CHEBI:15377"/>
        <dbReference type="ChEBI" id="CHEBI:15379"/>
        <dbReference type="ChEBI" id="CHEBI:57504"/>
        <dbReference type="ChEBI" id="CHEBI:57924"/>
        <dbReference type="EC" id="1.14.18.1"/>
    </reaction>
</comment>
<gene>
    <name evidence="15" type="ORF">PDIGIT_LOCUS8256</name>
</gene>
<dbReference type="Proteomes" id="UP001152607">
    <property type="component" value="Unassembled WGS sequence"/>
</dbReference>
<dbReference type="GO" id="GO:0042438">
    <property type="term" value="P:melanin biosynthetic process"/>
    <property type="evidence" value="ECO:0007669"/>
    <property type="project" value="UniProtKB-KW"/>
</dbReference>
<dbReference type="OrthoDB" id="6132182at2759"/>
<dbReference type="AlphaFoldDB" id="A0A9W4XKP6"/>
<name>A0A9W4XKP6_9PLEO</name>
<protein>
    <recommendedName>
        <fullName evidence="3">tyrosinase</fullName>
        <ecNumber evidence="3">1.14.18.1</ecNumber>
    </recommendedName>
</protein>
<dbReference type="InterPro" id="IPR008922">
    <property type="entry name" value="Di-copper_centre_dom_sf"/>
</dbReference>
<evidence type="ECO:0000256" key="9">
    <source>
        <dbReference type="ARBA" id="ARBA00048233"/>
    </source>
</evidence>
<comment type="caution">
    <text evidence="15">The sequence shown here is derived from an EMBL/GenBank/DDBJ whole genome shotgun (WGS) entry which is preliminary data.</text>
</comment>
<comment type="cofactor">
    <cofactor evidence="1">
        <name>Cu(2+)</name>
        <dbReference type="ChEBI" id="CHEBI:29036"/>
    </cofactor>
</comment>
<feature type="domain" description="Tyrosinase copper-binding" evidence="13">
    <location>
        <begin position="162"/>
        <end position="179"/>
    </location>
</feature>
<dbReference type="PROSITE" id="PS00497">
    <property type="entry name" value="TYROSINASE_1"/>
    <property type="match status" value="1"/>
</dbReference>
<proteinExistence type="inferred from homology"/>
<dbReference type="InterPro" id="IPR002227">
    <property type="entry name" value="Tyrosinase_Cu-bd"/>
</dbReference>
<evidence type="ECO:0000259" key="13">
    <source>
        <dbReference type="PROSITE" id="PS00497"/>
    </source>
</evidence>
<dbReference type="PANTHER" id="PTHR11474:SF76">
    <property type="entry name" value="SHKT DOMAIN-CONTAINING PROTEIN"/>
    <property type="match status" value="1"/>
</dbReference>